<dbReference type="RefSeq" id="WP_343492369.1">
    <property type="nucleotide sequence ID" value="NZ_JBCPYA010000004.1"/>
</dbReference>
<proteinExistence type="predicted"/>
<dbReference type="Proteomes" id="UP001466933">
    <property type="component" value="Unassembled WGS sequence"/>
</dbReference>
<protein>
    <submittedName>
        <fullName evidence="1">Uncharacterized protein</fullName>
    </submittedName>
</protein>
<sequence>MAGIPAAEYQGLPAPLMRKPEFVRVGGNWHLYIDCGLGTAISAAPTMGQAWRLAQRMRYSNPYLQRQVRVR</sequence>
<dbReference type="EMBL" id="JBCPYA010000004">
    <property type="protein sequence ID" value="MEN2471069.1"/>
    <property type="molecule type" value="Genomic_DNA"/>
</dbReference>
<keyword evidence="2" id="KW-1185">Reference proteome</keyword>
<evidence type="ECO:0000313" key="1">
    <source>
        <dbReference type="EMBL" id="MEN2471069.1"/>
    </source>
</evidence>
<accession>A0ABU9WG96</accession>
<gene>
    <name evidence="1" type="ORF">VOI36_14320</name>
</gene>
<comment type="caution">
    <text evidence="1">The sequence shown here is derived from an EMBL/GenBank/DDBJ whole genome shotgun (WGS) entry which is preliminary data.</text>
</comment>
<organism evidence="1 2">
    <name type="scientific">Burkholderia theae</name>
    <dbReference type="NCBI Taxonomy" id="3143496"/>
    <lineage>
        <taxon>Bacteria</taxon>
        <taxon>Pseudomonadati</taxon>
        <taxon>Pseudomonadota</taxon>
        <taxon>Betaproteobacteria</taxon>
        <taxon>Burkholderiales</taxon>
        <taxon>Burkholderiaceae</taxon>
        <taxon>Burkholderia</taxon>
    </lineage>
</organism>
<reference evidence="1 2" key="1">
    <citation type="submission" date="2024-05" db="EMBL/GenBank/DDBJ databases">
        <title>Burkholderia sp. Nov. a novel bacteria isolated from rhizosphere soil of Camellia sinensis.</title>
        <authorList>
            <person name="Dong Y."/>
        </authorList>
    </citation>
    <scope>NUCLEOTIDE SEQUENCE [LARGE SCALE GENOMIC DNA]</scope>
    <source>
        <strain evidence="1 2">GS2Y</strain>
    </source>
</reference>
<evidence type="ECO:0000313" key="2">
    <source>
        <dbReference type="Proteomes" id="UP001466933"/>
    </source>
</evidence>
<name>A0ABU9WG96_9BURK</name>